<name>A0ABQ1TAB4_9GAMM</name>
<gene>
    <name evidence="2" type="ORF">GCM10008027_12030</name>
</gene>
<keyword evidence="3" id="KW-1185">Reference proteome</keyword>
<organism evidence="2 3">
    <name type="scientific">Pseudoalteromonas gelatinilytica</name>
    <dbReference type="NCBI Taxonomy" id="1703256"/>
    <lineage>
        <taxon>Bacteria</taxon>
        <taxon>Pseudomonadati</taxon>
        <taxon>Pseudomonadota</taxon>
        <taxon>Gammaproteobacteria</taxon>
        <taxon>Alteromonadales</taxon>
        <taxon>Pseudoalteromonadaceae</taxon>
        <taxon>Pseudoalteromonas</taxon>
    </lineage>
</organism>
<keyword evidence="1" id="KW-1133">Transmembrane helix</keyword>
<proteinExistence type="predicted"/>
<accession>A0ABQ1TAB4</accession>
<feature type="transmembrane region" description="Helical" evidence="1">
    <location>
        <begin position="12"/>
        <end position="32"/>
    </location>
</feature>
<evidence type="ECO:0000313" key="3">
    <source>
        <dbReference type="Proteomes" id="UP000638462"/>
    </source>
</evidence>
<evidence type="ECO:0000313" key="2">
    <source>
        <dbReference type="EMBL" id="GGE88711.1"/>
    </source>
</evidence>
<evidence type="ECO:0000256" key="1">
    <source>
        <dbReference type="SAM" id="Phobius"/>
    </source>
</evidence>
<dbReference type="Proteomes" id="UP000638462">
    <property type="component" value="Unassembled WGS sequence"/>
</dbReference>
<comment type="caution">
    <text evidence="2">The sequence shown here is derived from an EMBL/GenBank/DDBJ whole genome shotgun (WGS) entry which is preliminary data.</text>
</comment>
<reference evidence="3" key="1">
    <citation type="journal article" date="2019" name="Int. J. Syst. Evol. Microbiol.">
        <title>The Global Catalogue of Microorganisms (GCM) 10K type strain sequencing project: providing services to taxonomists for standard genome sequencing and annotation.</title>
        <authorList>
            <consortium name="The Broad Institute Genomics Platform"/>
            <consortium name="The Broad Institute Genome Sequencing Center for Infectious Disease"/>
            <person name="Wu L."/>
            <person name="Ma J."/>
        </authorList>
    </citation>
    <scope>NUCLEOTIDE SEQUENCE [LARGE SCALE GENOMIC DNA]</scope>
    <source>
        <strain evidence="3">CGMCC 1.15394</strain>
    </source>
</reference>
<protein>
    <submittedName>
        <fullName evidence="2">Uncharacterized protein</fullName>
    </submittedName>
</protein>
<dbReference type="EMBL" id="BMIT01000003">
    <property type="protein sequence ID" value="GGE88711.1"/>
    <property type="molecule type" value="Genomic_DNA"/>
</dbReference>
<sequence>MFQGRLVKFFKYLALFIVSIIVLYLVLSVTIYRLSNFDKVECITSEVVYDFVDIQLTPREIFETGVLSKSVVTLAFENKRFFIESVDKQKLWKVNPRDMQKLGYTLSAKVCAQPLMFGGYGVAEVSNITKIDKQPIITK</sequence>
<keyword evidence="1" id="KW-0472">Membrane</keyword>
<keyword evidence="1" id="KW-0812">Transmembrane</keyword>